<evidence type="ECO:0000313" key="1">
    <source>
        <dbReference type="EMBL" id="RRT31691.1"/>
    </source>
</evidence>
<reference evidence="1 2" key="1">
    <citation type="journal article" date="2014" name="Agronomy (Basel)">
        <title>A Draft Genome Sequence for Ensete ventricosum, the Drought-Tolerant Tree Against Hunger.</title>
        <authorList>
            <person name="Harrison J."/>
            <person name="Moore K.A."/>
            <person name="Paszkiewicz K."/>
            <person name="Jones T."/>
            <person name="Grant M."/>
            <person name="Ambacheew D."/>
            <person name="Muzemil S."/>
            <person name="Studholme D.J."/>
        </authorList>
    </citation>
    <scope>NUCLEOTIDE SEQUENCE [LARGE SCALE GENOMIC DNA]</scope>
</reference>
<protein>
    <submittedName>
        <fullName evidence="1">Uncharacterized protein</fullName>
    </submittedName>
</protein>
<evidence type="ECO:0000313" key="2">
    <source>
        <dbReference type="Proteomes" id="UP000287651"/>
    </source>
</evidence>
<proteinExistence type="predicted"/>
<dbReference type="AlphaFoldDB" id="A0A426WWS6"/>
<comment type="caution">
    <text evidence="1">The sequence shown here is derived from an EMBL/GenBank/DDBJ whole genome shotgun (WGS) entry which is preliminary data.</text>
</comment>
<gene>
    <name evidence="1" type="ORF">B296_00045961</name>
</gene>
<dbReference type="Proteomes" id="UP000287651">
    <property type="component" value="Unassembled WGS sequence"/>
</dbReference>
<name>A0A426WWS6_ENSVE</name>
<dbReference type="EMBL" id="AMZH03036801">
    <property type="protein sequence ID" value="RRT31691.1"/>
    <property type="molecule type" value="Genomic_DNA"/>
</dbReference>
<accession>A0A426WWS6</accession>
<sequence length="105" mass="10859">MLVAAIGSESRHYLRVRGGHMHAVYMQRWLAKAKPPAGATSHGLATCKGRSAMARPLARGCCPWPALPPAGATTSVVGVAAPWQGSYRPQRVAVACVGAAVAAVQ</sequence>
<organism evidence="1 2">
    <name type="scientific">Ensete ventricosum</name>
    <name type="common">Abyssinian banana</name>
    <name type="synonym">Musa ensete</name>
    <dbReference type="NCBI Taxonomy" id="4639"/>
    <lineage>
        <taxon>Eukaryota</taxon>
        <taxon>Viridiplantae</taxon>
        <taxon>Streptophyta</taxon>
        <taxon>Embryophyta</taxon>
        <taxon>Tracheophyta</taxon>
        <taxon>Spermatophyta</taxon>
        <taxon>Magnoliopsida</taxon>
        <taxon>Liliopsida</taxon>
        <taxon>Zingiberales</taxon>
        <taxon>Musaceae</taxon>
        <taxon>Ensete</taxon>
    </lineage>
</organism>